<reference evidence="1 2" key="1">
    <citation type="submission" date="2023-10" db="EMBL/GenBank/DDBJ databases">
        <title>Genomes of two closely related lineages of the louse Polyplax serrata with different host specificities.</title>
        <authorList>
            <person name="Martinu J."/>
            <person name="Tarabai H."/>
            <person name="Stefka J."/>
            <person name="Hypsa V."/>
        </authorList>
    </citation>
    <scope>NUCLEOTIDE SEQUENCE [LARGE SCALE GENOMIC DNA]</scope>
    <source>
        <strain evidence="1">HR10_N</strain>
    </source>
</reference>
<name>A0AAN8SKA3_POLSC</name>
<dbReference type="AlphaFoldDB" id="A0AAN8SKA3"/>
<accession>A0AAN8SKA3</accession>
<sequence>MNWEDQEQDAGKSRHAFKVMLTDQSIYDNTQHYFPYIVKREGEFHPSVSRDETSYPVEETKSAQVPHEWSLSETGHRSLRYANTPSDWRQPPGILGPNTDGSLNEKPMAKGSGSVFVCGVVPYLRNRNRRSDLNVTEKKEETRQTTCQCRHPAVIGHFQPAGATHHHKCRTVRHSPGTVTSTFFIFTNRLVQTLGKDTCASYSED</sequence>
<proteinExistence type="predicted"/>
<evidence type="ECO:0000313" key="1">
    <source>
        <dbReference type="EMBL" id="KAK6645530.1"/>
    </source>
</evidence>
<evidence type="ECO:0000313" key="2">
    <source>
        <dbReference type="Proteomes" id="UP001372834"/>
    </source>
</evidence>
<gene>
    <name evidence="1" type="ORF">RUM43_001807</name>
</gene>
<organism evidence="1 2">
    <name type="scientific">Polyplax serrata</name>
    <name type="common">Common mouse louse</name>
    <dbReference type="NCBI Taxonomy" id="468196"/>
    <lineage>
        <taxon>Eukaryota</taxon>
        <taxon>Metazoa</taxon>
        <taxon>Ecdysozoa</taxon>
        <taxon>Arthropoda</taxon>
        <taxon>Hexapoda</taxon>
        <taxon>Insecta</taxon>
        <taxon>Pterygota</taxon>
        <taxon>Neoptera</taxon>
        <taxon>Paraneoptera</taxon>
        <taxon>Psocodea</taxon>
        <taxon>Troctomorpha</taxon>
        <taxon>Phthiraptera</taxon>
        <taxon>Anoplura</taxon>
        <taxon>Polyplacidae</taxon>
        <taxon>Polyplax</taxon>
    </lineage>
</organism>
<dbReference type="EMBL" id="JAWJWE010000001">
    <property type="protein sequence ID" value="KAK6645530.1"/>
    <property type="molecule type" value="Genomic_DNA"/>
</dbReference>
<comment type="caution">
    <text evidence="1">The sequence shown here is derived from an EMBL/GenBank/DDBJ whole genome shotgun (WGS) entry which is preliminary data.</text>
</comment>
<dbReference type="Proteomes" id="UP001372834">
    <property type="component" value="Unassembled WGS sequence"/>
</dbReference>
<protein>
    <submittedName>
        <fullName evidence="1">Uncharacterized protein</fullName>
    </submittedName>
</protein>